<organism evidence="3 4">
    <name type="scientific">Bagarius yarrelli</name>
    <name type="common">Goonch</name>
    <name type="synonym">Bagrus yarrelli</name>
    <dbReference type="NCBI Taxonomy" id="175774"/>
    <lineage>
        <taxon>Eukaryota</taxon>
        <taxon>Metazoa</taxon>
        <taxon>Chordata</taxon>
        <taxon>Craniata</taxon>
        <taxon>Vertebrata</taxon>
        <taxon>Euteleostomi</taxon>
        <taxon>Actinopterygii</taxon>
        <taxon>Neopterygii</taxon>
        <taxon>Teleostei</taxon>
        <taxon>Ostariophysi</taxon>
        <taxon>Siluriformes</taxon>
        <taxon>Sisoridae</taxon>
        <taxon>Sisorinae</taxon>
        <taxon>Bagarius</taxon>
    </lineage>
</organism>
<dbReference type="PANTHER" id="PTHR47219:SF19">
    <property type="entry name" value="USP6 N-TERMINAL-LIKE PROTEIN ISOFORM X1"/>
    <property type="match status" value="1"/>
</dbReference>
<dbReference type="Proteomes" id="UP000319801">
    <property type="component" value="Unassembled WGS sequence"/>
</dbReference>
<keyword evidence="4" id="KW-1185">Reference proteome</keyword>
<feature type="region of interest" description="Disordered" evidence="1">
    <location>
        <begin position="463"/>
        <end position="492"/>
    </location>
</feature>
<protein>
    <submittedName>
        <fullName evidence="3">USP6 N-terminal-like protein</fullName>
    </submittedName>
</protein>
<dbReference type="AlphaFoldDB" id="A0A556TH38"/>
<comment type="caution">
    <text evidence="3">The sequence shown here is derived from an EMBL/GenBank/DDBJ whole genome shotgun (WGS) entry which is preliminary data.</text>
</comment>
<feature type="compositionally biased region" description="Basic and acidic residues" evidence="1">
    <location>
        <begin position="470"/>
        <end position="480"/>
    </location>
</feature>
<dbReference type="SUPFAM" id="SSF47923">
    <property type="entry name" value="Ypt/Rab-GAP domain of gyp1p"/>
    <property type="match status" value="1"/>
</dbReference>
<evidence type="ECO:0000313" key="4">
    <source>
        <dbReference type="Proteomes" id="UP000319801"/>
    </source>
</evidence>
<name>A0A556TH38_BAGYA</name>
<proteinExistence type="predicted"/>
<dbReference type="EMBL" id="VCAZ01000001">
    <property type="protein sequence ID" value="TSK13153.1"/>
    <property type="molecule type" value="Genomic_DNA"/>
</dbReference>
<dbReference type="OrthoDB" id="294251at2759"/>
<reference evidence="3 4" key="1">
    <citation type="journal article" date="2019" name="Genome Biol. Evol.">
        <title>Whole-Genome Sequencing of the Giant Devil Catfish, Bagarius yarrelli.</title>
        <authorList>
            <person name="Jiang W."/>
            <person name="Lv Y."/>
            <person name="Cheng L."/>
            <person name="Yang K."/>
            <person name="Chao B."/>
            <person name="Wang X."/>
            <person name="Li Y."/>
            <person name="Pan X."/>
            <person name="You X."/>
            <person name="Zhang Y."/>
            <person name="Yang J."/>
            <person name="Li J."/>
            <person name="Zhang X."/>
            <person name="Liu S."/>
            <person name="Sun C."/>
            <person name="Yang J."/>
            <person name="Shi Q."/>
        </authorList>
    </citation>
    <scope>NUCLEOTIDE SEQUENCE [LARGE SCALE GENOMIC DNA]</scope>
    <source>
        <strain evidence="3">JWS20170419001</strain>
        <tissue evidence="3">Muscle</tissue>
    </source>
</reference>
<sequence length="552" mass="61614">MSSGVKPAPKKSAMLIDASEHTQKLKMRARELSPDIRQIDLDVNRTYRDHIMFMRRYDVKQQDLFHVLTAYSMYNSNAVTTSTAIKQCVCVCVCVCPETLMKFPMEDLVEFLQVSLSKDFFFDDDFVIEQLQSSMSELRRSKLELPPPGNNDEFPTKPLGQLPPEPKGLAPEKANHIANGRMEAPPTPISANGENKDSPVKTPRKAEKEEGSYEATPTESGSTHVLLNQNLHVGPGGRKEIGPRWVKPSEGKLAAMMEGHIIPNNTVPSSPAMSMASEKLHHRRPHSRGFVPGADRGSNASQYDNVPVSDGEAADVPFFTAVSEPSHQYMAPSAKHGSPTRPPSGGITAPTFRIPKNPPVHLMPDLRQPLHYSPGMMPAYSPYSPKLQPGNRAYRMAYDERAYGTTVRTTPPNRSPDRALMNNSYTTYRREPINVDFVGQMDGLVESGHLPRQPTRLDQRYERQWQGQGRHGEMDGDLASRRTPAGLPRSSSFQRAQILPVNPGQEFSFPPMAVSENVMQYRAMSNRNQMPTVFGGVHYRQEAFAMQESMLL</sequence>
<feature type="compositionally biased region" description="Basic and acidic residues" evidence="1">
    <location>
        <begin position="194"/>
        <end position="211"/>
    </location>
</feature>
<dbReference type="GO" id="GO:0005096">
    <property type="term" value="F:GTPase activator activity"/>
    <property type="evidence" value="ECO:0007669"/>
    <property type="project" value="TreeGrafter"/>
</dbReference>
<evidence type="ECO:0000313" key="3">
    <source>
        <dbReference type="EMBL" id="TSK13153.1"/>
    </source>
</evidence>
<evidence type="ECO:0000256" key="1">
    <source>
        <dbReference type="SAM" id="MobiDB-lite"/>
    </source>
</evidence>
<dbReference type="InterPro" id="IPR035969">
    <property type="entry name" value="Rab-GAP_TBC_sf"/>
</dbReference>
<evidence type="ECO:0000259" key="2">
    <source>
        <dbReference type="Pfam" id="PF00566"/>
    </source>
</evidence>
<dbReference type="PANTHER" id="PTHR47219">
    <property type="entry name" value="RAB GTPASE-ACTIVATING PROTEIN 1-LIKE"/>
    <property type="match status" value="1"/>
</dbReference>
<dbReference type="GO" id="GO:0031267">
    <property type="term" value="F:small GTPase binding"/>
    <property type="evidence" value="ECO:0007669"/>
    <property type="project" value="TreeGrafter"/>
</dbReference>
<feature type="region of interest" description="Disordered" evidence="1">
    <location>
        <begin position="142"/>
        <end position="245"/>
    </location>
</feature>
<gene>
    <name evidence="3" type="ORF">Baya_0027</name>
</gene>
<dbReference type="InterPro" id="IPR050302">
    <property type="entry name" value="Rab_GAP_TBC_domain"/>
</dbReference>
<feature type="domain" description="Rab-GAP TBC" evidence="2">
    <location>
        <begin position="18"/>
        <end position="76"/>
    </location>
</feature>
<dbReference type="Gene3D" id="1.10.8.270">
    <property type="entry name" value="putative rabgap domain of human tbc1 domain family member 14 like domains"/>
    <property type="match status" value="1"/>
</dbReference>
<dbReference type="Pfam" id="PF00566">
    <property type="entry name" value="RabGAP-TBC"/>
    <property type="match status" value="1"/>
</dbReference>
<feature type="compositionally biased region" description="Polar residues" evidence="1">
    <location>
        <begin position="215"/>
        <end position="231"/>
    </location>
</feature>
<accession>A0A556TH38</accession>
<dbReference type="InterPro" id="IPR000195">
    <property type="entry name" value="Rab-GAP-TBC_dom"/>
</dbReference>